<dbReference type="InterPro" id="IPR051918">
    <property type="entry name" value="STPP_CPPED1"/>
</dbReference>
<dbReference type="Gene3D" id="3.60.21.10">
    <property type="match status" value="1"/>
</dbReference>
<evidence type="ECO:0000259" key="1">
    <source>
        <dbReference type="Pfam" id="PF00149"/>
    </source>
</evidence>
<sequence length="345" mass="39185">MKRRHFFQKAGALSAGIALGLRQNSQASEYAANFNEQPFTVGINDYKVDYYVPGLDQSLSILHVTDTHLWRDDERGQPYRQFSKRMAAAYNETRHFLTGKPTNPEEAFEATLLAAKEAQVDAITLTGDLFSFPSEAAIEWALERLEAVGIPYFYSSGNHDWHYEGMEGSLHDLRETWIQKRLLPLYQGRNPLMYAVEVKGVNLVNIDNSYYEILPEQLAFFQEQVRKGLPMALMMHIPLYAPGRTLGYGCGHPQFNAANDRNYELERRQRWPEAGHSETTMAFHQAVFEAPNLLGVFAGHIHRQTVDWVNGVPQFLTQPNAAGGYLEVNILPMDPADQTKFARTV</sequence>
<dbReference type="PANTHER" id="PTHR43143:SF1">
    <property type="entry name" value="SERINE_THREONINE-PROTEIN PHOSPHATASE CPPED1"/>
    <property type="match status" value="1"/>
</dbReference>
<reference evidence="3" key="1">
    <citation type="submission" date="2016-10" db="EMBL/GenBank/DDBJ databases">
        <authorList>
            <person name="Varghese N."/>
            <person name="Submissions S."/>
        </authorList>
    </citation>
    <scope>NUCLEOTIDE SEQUENCE [LARGE SCALE GENOMIC DNA]</scope>
    <source>
        <strain evidence="3">IBRC-M 10761</strain>
    </source>
</reference>
<evidence type="ECO:0000313" key="2">
    <source>
        <dbReference type="EMBL" id="SEJ35055.1"/>
    </source>
</evidence>
<dbReference type="Proteomes" id="UP000199403">
    <property type="component" value="Unassembled WGS sequence"/>
</dbReference>
<dbReference type="PANTHER" id="PTHR43143">
    <property type="entry name" value="METALLOPHOSPHOESTERASE, CALCINEURIN SUPERFAMILY"/>
    <property type="match status" value="1"/>
</dbReference>
<proteinExistence type="predicted"/>
<dbReference type="AlphaFoldDB" id="A0A1H6YE90"/>
<dbReference type="SUPFAM" id="SSF56300">
    <property type="entry name" value="Metallo-dependent phosphatases"/>
    <property type="match status" value="1"/>
</dbReference>
<organism evidence="2 3">
    <name type="scientific">Cyclobacterium xiamenense</name>
    <dbReference type="NCBI Taxonomy" id="1297121"/>
    <lineage>
        <taxon>Bacteria</taxon>
        <taxon>Pseudomonadati</taxon>
        <taxon>Bacteroidota</taxon>
        <taxon>Cytophagia</taxon>
        <taxon>Cytophagales</taxon>
        <taxon>Cyclobacteriaceae</taxon>
        <taxon>Cyclobacterium</taxon>
    </lineage>
</organism>
<dbReference type="EMBL" id="FNZH01000003">
    <property type="protein sequence ID" value="SEJ35055.1"/>
    <property type="molecule type" value="Genomic_DNA"/>
</dbReference>
<dbReference type="GO" id="GO:0016787">
    <property type="term" value="F:hydrolase activity"/>
    <property type="evidence" value="ECO:0007669"/>
    <property type="project" value="InterPro"/>
</dbReference>
<evidence type="ECO:0000313" key="3">
    <source>
        <dbReference type="Proteomes" id="UP000199403"/>
    </source>
</evidence>
<gene>
    <name evidence="2" type="ORF">SAMN05192553_103402</name>
</gene>
<dbReference type="OrthoDB" id="181729at2"/>
<dbReference type="STRING" id="1416801.SAMN05192553_103402"/>
<feature type="domain" description="Calcineurin-like phosphoesterase" evidence="1">
    <location>
        <begin position="60"/>
        <end position="303"/>
    </location>
</feature>
<accession>A0A1H6YE90</accession>
<dbReference type="InterPro" id="IPR029052">
    <property type="entry name" value="Metallo-depent_PP-like"/>
</dbReference>
<protein>
    <submittedName>
        <fullName evidence="2">Calcineurin-like phosphoesterase</fullName>
    </submittedName>
</protein>
<dbReference type="Pfam" id="PF00149">
    <property type="entry name" value="Metallophos"/>
    <property type="match status" value="1"/>
</dbReference>
<keyword evidence="3" id="KW-1185">Reference proteome</keyword>
<dbReference type="InterPro" id="IPR004843">
    <property type="entry name" value="Calcineurin-like_PHP"/>
</dbReference>
<name>A0A1H6YE90_9BACT</name>
<dbReference type="RefSeq" id="WP_092173849.1">
    <property type="nucleotide sequence ID" value="NZ_FNZH01000003.1"/>
</dbReference>